<protein>
    <recommendedName>
        <fullName evidence="3">Metallo-beta-lactamase domain-containing protein</fullName>
    </recommendedName>
</protein>
<dbReference type="RefSeq" id="WP_085399533.1">
    <property type="nucleotide sequence ID" value="NZ_NAFL01000226.1"/>
</dbReference>
<dbReference type="EMBL" id="NAFL01000226">
    <property type="protein sequence ID" value="OSJ34847.1"/>
    <property type="molecule type" value="Genomic_DNA"/>
</dbReference>
<dbReference type="SUPFAM" id="SSF56281">
    <property type="entry name" value="Metallo-hydrolase/oxidoreductase"/>
    <property type="match status" value="1"/>
</dbReference>
<proteinExistence type="predicted"/>
<evidence type="ECO:0000313" key="2">
    <source>
        <dbReference type="Proteomes" id="UP000193335"/>
    </source>
</evidence>
<dbReference type="Proteomes" id="UP000193335">
    <property type="component" value="Unassembled WGS sequence"/>
</dbReference>
<organism evidence="1 2">
    <name type="scientific">Bradyrhizobium japonicum</name>
    <dbReference type="NCBI Taxonomy" id="375"/>
    <lineage>
        <taxon>Bacteria</taxon>
        <taxon>Pseudomonadati</taxon>
        <taxon>Pseudomonadota</taxon>
        <taxon>Alphaproteobacteria</taxon>
        <taxon>Hyphomicrobiales</taxon>
        <taxon>Nitrobacteraceae</taxon>
        <taxon>Bradyrhizobium</taxon>
    </lineage>
</organism>
<comment type="caution">
    <text evidence="1">The sequence shown here is derived from an EMBL/GenBank/DDBJ whole genome shotgun (WGS) entry which is preliminary data.</text>
</comment>
<dbReference type="AlphaFoldDB" id="A0A1Y2JSU0"/>
<dbReference type="InterPro" id="IPR036866">
    <property type="entry name" value="RibonucZ/Hydroxyglut_hydro"/>
</dbReference>
<sequence length="351" mass="39299">MPIAVEFLPVGDSNGDAIVIRYGQDNTYYLQVVDGGYAQVGEEMIKYIEENYGKDVVIADMVVSHADNDHAKGLIPVFKRFRVASLWMNRPWLYAQEVLDQFHGNWSLDGWIKEVRDSHQYLVELEDLARARGMEPKEIFQGTQIGPFLVLAPSRERYISLIPDLDKTPPPYKSEGVMKGLVEAVRGVLDAVKETMHIETLDPNPPATSASNETSVVQLGLYDDKRILLTADVGPIGLMEAAQYAKSRGLLATPSMIQIPHQGSRRNVTPAVLDAWLGEPNGGNPRRGTALVMVGKNKTEHPRKKVKNAFMRRGYPVFVNRSTSWMHMPYGYDKRGADMTAEPFSHDVEDD</sequence>
<evidence type="ECO:0008006" key="3">
    <source>
        <dbReference type="Google" id="ProtNLM"/>
    </source>
</evidence>
<evidence type="ECO:0000313" key="1">
    <source>
        <dbReference type="EMBL" id="OSJ34847.1"/>
    </source>
</evidence>
<dbReference type="Gene3D" id="3.60.15.10">
    <property type="entry name" value="Ribonuclease Z/Hydroxyacylglutathione hydrolase-like"/>
    <property type="match status" value="1"/>
</dbReference>
<name>A0A1Y2JSU0_BRAJP</name>
<reference evidence="1 2" key="1">
    <citation type="submission" date="2017-03" db="EMBL/GenBank/DDBJ databases">
        <title>Whole genome sequences of fourteen strains of Bradyrhizobium canariense and one strain of Bradyrhizobium japonicum isolated from Lupinus (Papilionoideae: Genisteae) species in Algeria.</title>
        <authorList>
            <person name="Crovadore J."/>
            <person name="Chekireb D."/>
            <person name="Brachmann A."/>
            <person name="Chablais R."/>
            <person name="Cochard B."/>
            <person name="Lefort F."/>
        </authorList>
    </citation>
    <scope>NUCLEOTIDE SEQUENCE [LARGE SCALE GENOMIC DNA]</scope>
    <source>
        <strain evidence="1 2">UBMA197</strain>
    </source>
</reference>
<accession>A0A1Y2JSU0</accession>
<dbReference type="PANTHER" id="PTHR30619">
    <property type="entry name" value="DNA INTERNALIZATION/COMPETENCE PROTEIN COMEC/REC2"/>
    <property type="match status" value="1"/>
</dbReference>
<gene>
    <name evidence="1" type="ORF">BSZ19_10575</name>
</gene>
<dbReference type="PANTHER" id="PTHR30619:SF1">
    <property type="entry name" value="RECOMBINATION PROTEIN 2"/>
    <property type="match status" value="1"/>
</dbReference>
<dbReference type="InterPro" id="IPR052159">
    <property type="entry name" value="Competence_DNA_uptake"/>
</dbReference>